<organism evidence="2 3">
    <name type="scientific">Duganella margarita</name>
    <dbReference type="NCBI Taxonomy" id="2692170"/>
    <lineage>
        <taxon>Bacteria</taxon>
        <taxon>Pseudomonadati</taxon>
        <taxon>Pseudomonadota</taxon>
        <taxon>Betaproteobacteria</taxon>
        <taxon>Burkholderiales</taxon>
        <taxon>Oxalobacteraceae</taxon>
        <taxon>Telluria group</taxon>
        <taxon>Duganella</taxon>
    </lineage>
</organism>
<evidence type="ECO:0000313" key="3">
    <source>
        <dbReference type="Proteomes" id="UP000466332"/>
    </source>
</evidence>
<keyword evidence="3" id="KW-1185">Reference proteome</keyword>
<feature type="chain" id="PRO_5047110909" evidence="1">
    <location>
        <begin position="25"/>
        <end position="181"/>
    </location>
</feature>
<reference evidence="2 3" key="1">
    <citation type="submission" date="2019-12" db="EMBL/GenBank/DDBJ databases">
        <title>Novel species isolated from a subtropical stream in China.</title>
        <authorList>
            <person name="Lu H."/>
        </authorList>
    </citation>
    <scope>NUCLEOTIDE SEQUENCE [LARGE SCALE GENOMIC DNA]</scope>
    <source>
        <strain evidence="2 3">FT109W</strain>
    </source>
</reference>
<dbReference type="Proteomes" id="UP000466332">
    <property type="component" value="Unassembled WGS sequence"/>
</dbReference>
<evidence type="ECO:0000256" key="1">
    <source>
        <dbReference type="SAM" id="SignalP"/>
    </source>
</evidence>
<dbReference type="RefSeq" id="WP_161045433.1">
    <property type="nucleotide sequence ID" value="NZ_WWCS01000007.1"/>
</dbReference>
<protein>
    <submittedName>
        <fullName evidence="2">Uncharacterized protein</fullName>
    </submittedName>
</protein>
<sequence length="181" mass="20268">MHDIFPKLCVGLMLFHAVLAGAHAADQGLAPVTPRYAKHDAFLCAPAKISIDTQCEEKEQDLPYCHTQSVQFDAHGTKTAVVYKYQFNRGNQQFITTGECYRKNDTSYVVLSSTNFGNCSVCEWADVFTPQGKYLGSTAGMFDDANFKHLSGTKAVDDFLNDLFKQDNYHVSAEKHILRTR</sequence>
<keyword evidence="1" id="KW-0732">Signal</keyword>
<evidence type="ECO:0000313" key="2">
    <source>
        <dbReference type="EMBL" id="MYN40373.1"/>
    </source>
</evidence>
<name>A0ABW9WHG5_9BURK</name>
<comment type="caution">
    <text evidence="2">The sequence shown here is derived from an EMBL/GenBank/DDBJ whole genome shotgun (WGS) entry which is preliminary data.</text>
</comment>
<proteinExistence type="predicted"/>
<dbReference type="EMBL" id="WWCS01000007">
    <property type="protein sequence ID" value="MYN40373.1"/>
    <property type="molecule type" value="Genomic_DNA"/>
</dbReference>
<accession>A0ABW9WHG5</accession>
<gene>
    <name evidence="2" type="ORF">GTP55_13405</name>
</gene>
<feature type="signal peptide" evidence="1">
    <location>
        <begin position="1"/>
        <end position="24"/>
    </location>
</feature>